<dbReference type="InterPro" id="IPR032783">
    <property type="entry name" value="AraC_lig"/>
</dbReference>
<keyword evidence="1" id="KW-0963">Cytoplasm</keyword>
<keyword evidence="4" id="KW-0010">Activator</keyword>
<name>A0ABP4SEX5_9ACTN</name>
<evidence type="ECO:0000256" key="5">
    <source>
        <dbReference type="ARBA" id="ARBA00023163"/>
    </source>
</evidence>
<keyword evidence="5" id="KW-0804">Transcription</keyword>
<dbReference type="Proteomes" id="UP001500280">
    <property type="component" value="Unassembled WGS sequence"/>
</dbReference>
<evidence type="ECO:0000256" key="4">
    <source>
        <dbReference type="ARBA" id="ARBA00023159"/>
    </source>
</evidence>
<dbReference type="Gene3D" id="1.10.10.60">
    <property type="entry name" value="Homeodomain-like"/>
    <property type="match status" value="2"/>
</dbReference>
<dbReference type="SUPFAM" id="SSF46689">
    <property type="entry name" value="Homeodomain-like"/>
    <property type="match status" value="2"/>
</dbReference>
<keyword evidence="8" id="KW-1185">Reference proteome</keyword>
<dbReference type="SMART" id="SM00342">
    <property type="entry name" value="HTH_ARAC"/>
    <property type="match status" value="1"/>
</dbReference>
<keyword evidence="2" id="KW-0805">Transcription regulation</keyword>
<protein>
    <submittedName>
        <fullName evidence="7">AraC family transcriptional regulator</fullName>
    </submittedName>
</protein>
<reference evidence="8" key="1">
    <citation type="journal article" date="2019" name="Int. J. Syst. Evol. Microbiol.">
        <title>The Global Catalogue of Microorganisms (GCM) 10K type strain sequencing project: providing services to taxonomists for standard genome sequencing and annotation.</title>
        <authorList>
            <consortium name="The Broad Institute Genomics Platform"/>
            <consortium name="The Broad Institute Genome Sequencing Center for Infectious Disease"/>
            <person name="Wu L."/>
            <person name="Ma J."/>
        </authorList>
    </citation>
    <scope>NUCLEOTIDE SEQUENCE [LARGE SCALE GENOMIC DNA]</scope>
    <source>
        <strain evidence="8">JCM 14307</strain>
    </source>
</reference>
<sequence length="307" mass="32928">MDLLADALAVGGVRGALGARVEAADPWGVFWDPVDRAVIYAITSGTAWLNLEGRDPLQLMPGDVVLLPTGAGHVVSSAPGTRAPACSYVVPADASANGAVLRLGEGEVRTHLLGASYEYDPAVSMPVLGALPAVVHLPAEHSGTCLDDTIRLLARELAHPQMGTAIVLDRLIDILLIQLLRVWLATRPEEAKHSWLGVLDDPLLSAALTRIHGEPAKPWTTAQLADELAVSRATLSRRFQARTGQSPGAYLTNWRMDVAASRLRESDDTLETIARSVGYSSVYAFSRAFTRARAQSPGRYRTAVRQV</sequence>
<evidence type="ECO:0000256" key="1">
    <source>
        <dbReference type="ARBA" id="ARBA00022490"/>
    </source>
</evidence>
<evidence type="ECO:0000256" key="3">
    <source>
        <dbReference type="ARBA" id="ARBA00023125"/>
    </source>
</evidence>
<dbReference type="Pfam" id="PF12852">
    <property type="entry name" value="Cupin_6"/>
    <property type="match status" value="1"/>
</dbReference>
<dbReference type="PANTHER" id="PTHR46796">
    <property type="entry name" value="HTH-TYPE TRANSCRIPTIONAL ACTIVATOR RHAS-RELATED"/>
    <property type="match status" value="1"/>
</dbReference>
<feature type="domain" description="HTH araC/xylS-type" evidence="6">
    <location>
        <begin position="205"/>
        <end position="303"/>
    </location>
</feature>
<evidence type="ECO:0000313" key="8">
    <source>
        <dbReference type="Proteomes" id="UP001500280"/>
    </source>
</evidence>
<dbReference type="InterPro" id="IPR018060">
    <property type="entry name" value="HTH_AraC"/>
</dbReference>
<dbReference type="RefSeq" id="WP_344146555.1">
    <property type="nucleotide sequence ID" value="NZ_BAAANF010000003.1"/>
</dbReference>
<evidence type="ECO:0000256" key="2">
    <source>
        <dbReference type="ARBA" id="ARBA00023015"/>
    </source>
</evidence>
<dbReference type="EMBL" id="BAAANF010000003">
    <property type="protein sequence ID" value="GAA1671860.1"/>
    <property type="molecule type" value="Genomic_DNA"/>
</dbReference>
<dbReference type="InterPro" id="IPR037923">
    <property type="entry name" value="HTH-like"/>
</dbReference>
<proteinExistence type="predicted"/>
<comment type="caution">
    <text evidence="7">The sequence shown here is derived from an EMBL/GenBank/DDBJ whole genome shotgun (WGS) entry which is preliminary data.</text>
</comment>
<accession>A0ABP4SEX5</accession>
<dbReference type="PANTHER" id="PTHR46796:SF13">
    <property type="entry name" value="HTH-TYPE TRANSCRIPTIONAL ACTIVATOR RHAS"/>
    <property type="match status" value="1"/>
</dbReference>
<dbReference type="PROSITE" id="PS00041">
    <property type="entry name" value="HTH_ARAC_FAMILY_1"/>
    <property type="match status" value="1"/>
</dbReference>
<dbReference type="InterPro" id="IPR050204">
    <property type="entry name" value="AraC_XylS_family_regulators"/>
</dbReference>
<dbReference type="InterPro" id="IPR009057">
    <property type="entry name" value="Homeodomain-like_sf"/>
</dbReference>
<dbReference type="PROSITE" id="PS01124">
    <property type="entry name" value="HTH_ARAC_FAMILY_2"/>
    <property type="match status" value="1"/>
</dbReference>
<organism evidence="7 8">
    <name type="scientific">Kribbella yunnanensis</name>
    <dbReference type="NCBI Taxonomy" id="190194"/>
    <lineage>
        <taxon>Bacteria</taxon>
        <taxon>Bacillati</taxon>
        <taxon>Actinomycetota</taxon>
        <taxon>Actinomycetes</taxon>
        <taxon>Propionibacteriales</taxon>
        <taxon>Kribbellaceae</taxon>
        <taxon>Kribbella</taxon>
    </lineage>
</organism>
<evidence type="ECO:0000313" key="7">
    <source>
        <dbReference type="EMBL" id="GAA1671860.1"/>
    </source>
</evidence>
<dbReference type="InterPro" id="IPR018062">
    <property type="entry name" value="HTH_AraC-typ_CS"/>
</dbReference>
<dbReference type="Pfam" id="PF12833">
    <property type="entry name" value="HTH_18"/>
    <property type="match status" value="1"/>
</dbReference>
<evidence type="ECO:0000259" key="6">
    <source>
        <dbReference type="PROSITE" id="PS01124"/>
    </source>
</evidence>
<keyword evidence="3" id="KW-0238">DNA-binding</keyword>
<gene>
    <name evidence="7" type="ORF">GCM10009745_13200</name>
</gene>
<dbReference type="SUPFAM" id="SSF51215">
    <property type="entry name" value="Regulatory protein AraC"/>
    <property type="match status" value="1"/>
</dbReference>